<feature type="compositionally biased region" description="Basic residues" evidence="1">
    <location>
        <begin position="350"/>
        <end position="367"/>
    </location>
</feature>
<reference evidence="2 3" key="1">
    <citation type="submission" date="2019-10" db="EMBL/GenBank/DDBJ databases">
        <title>Assembly and Annotation for the nematode Trichostrongylus colubriformis.</title>
        <authorList>
            <person name="Martin J."/>
        </authorList>
    </citation>
    <scope>NUCLEOTIDE SEQUENCE [LARGE SCALE GENOMIC DNA]</scope>
    <source>
        <strain evidence="2">G859</strain>
        <tissue evidence="2">Whole worm</tissue>
    </source>
</reference>
<feature type="compositionally biased region" description="Polar residues" evidence="1">
    <location>
        <begin position="319"/>
        <end position="328"/>
    </location>
</feature>
<name>A0AAN8J117_TRICO</name>
<feature type="compositionally biased region" description="Acidic residues" evidence="1">
    <location>
        <begin position="94"/>
        <end position="112"/>
    </location>
</feature>
<accession>A0AAN8J117</accession>
<gene>
    <name evidence="2" type="ORF">GCK32_004453</name>
</gene>
<sequence>RQEKKAAEEEWDEDRANLVDEAAALIRELERESAEHDDEEDGDEVDEPVVEIRRSERNKKLSAKAQKLLDQTVKNSESGTRESEDGGEIRDEAFDGYDEESTSDTDSSDDDFGVMYYRKRQAPRVTKTAALIPRQTVGTVHSTTSVSGEPSTSSEETLIEPSTGASESGAALDCAEQDNQPCCSKDNGAPPPHVIEQSNQSCVSPDRGDDGDEPEATESSLTSPTPTLPLNPDQGSDLHRVKRSKSSLVSCSSKPEGSAKSPARKRLGEKAKPNIKVKKSKADSHRVETESIESASTVPSDLADSEVVNAVESEESNAKTSEPGSDSGNRPEPGAQVPKSQTVDEDLFKRTRPINRNRPKRPLPSRR</sequence>
<feature type="compositionally biased region" description="Low complexity" evidence="1">
    <location>
        <begin position="219"/>
        <end position="230"/>
    </location>
</feature>
<feature type="non-terminal residue" evidence="2">
    <location>
        <position position="1"/>
    </location>
</feature>
<feature type="region of interest" description="Disordered" evidence="1">
    <location>
        <begin position="29"/>
        <end position="367"/>
    </location>
</feature>
<feature type="compositionally biased region" description="Acidic residues" evidence="1">
    <location>
        <begin position="35"/>
        <end position="49"/>
    </location>
</feature>
<dbReference type="EMBL" id="WIXE01015642">
    <property type="protein sequence ID" value="KAK5973309.1"/>
    <property type="molecule type" value="Genomic_DNA"/>
</dbReference>
<evidence type="ECO:0000313" key="2">
    <source>
        <dbReference type="EMBL" id="KAK5973309.1"/>
    </source>
</evidence>
<feature type="compositionally biased region" description="Basic and acidic residues" evidence="1">
    <location>
        <begin position="280"/>
        <end position="289"/>
    </location>
</feature>
<dbReference type="Proteomes" id="UP001331761">
    <property type="component" value="Unassembled WGS sequence"/>
</dbReference>
<feature type="compositionally biased region" description="Basic and acidic residues" evidence="1">
    <location>
        <begin position="79"/>
        <end position="93"/>
    </location>
</feature>
<proteinExistence type="predicted"/>
<keyword evidence="3" id="KW-1185">Reference proteome</keyword>
<dbReference type="AlphaFoldDB" id="A0AAN8J117"/>
<feature type="compositionally biased region" description="Low complexity" evidence="1">
    <location>
        <begin position="136"/>
        <end position="148"/>
    </location>
</feature>
<comment type="caution">
    <text evidence="2">The sequence shown here is derived from an EMBL/GenBank/DDBJ whole genome shotgun (WGS) entry which is preliminary data.</text>
</comment>
<protein>
    <submittedName>
        <fullName evidence="2">Uncharacterized protein</fullName>
    </submittedName>
</protein>
<evidence type="ECO:0000313" key="3">
    <source>
        <dbReference type="Proteomes" id="UP001331761"/>
    </source>
</evidence>
<evidence type="ECO:0000256" key="1">
    <source>
        <dbReference type="SAM" id="MobiDB-lite"/>
    </source>
</evidence>
<feature type="compositionally biased region" description="Basic and acidic residues" evidence="1">
    <location>
        <begin position="50"/>
        <end position="59"/>
    </location>
</feature>
<organism evidence="2 3">
    <name type="scientific">Trichostrongylus colubriformis</name>
    <name type="common">Black scour worm</name>
    <dbReference type="NCBI Taxonomy" id="6319"/>
    <lineage>
        <taxon>Eukaryota</taxon>
        <taxon>Metazoa</taxon>
        <taxon>Ecdysozoa</taxon>
        <taxon>Nematoda</taxon>
        <taxon>Chromadorea</taxon>
        <taxon>Rhabditida</taxon>
        <taxon>Rhabditina</taxon>
        <taxon>Rhabditomorpha</taxon>
        <taxon>Strongyloidea</taxon>
        <taxon>Trichostrongylidae</taxon>
        <taxon>Trichostrongylus</taxon>
    </lineage>
</organism>